<dbReference type="AlphaFoldDB" id="A0AAV7A3T1"/>
<name>A0AAV7A3T1_ENGPU</name>
<comment type="caution">
    <text evidence="1">The sequence shown here is derived from an EMBL/GenBank/DDBJ whole genome shotgun (WGS) entry which is preliminary data.</text>
</comment>
<keyword evidence="2" id="KW-1185">Reference proteome</keyword>
<evidence type="ECO:0000313" key="1">
    <source>
        <dbReference type="EMBL" id="KAG8554130.1"/>
    </source>
</evidence>
<dbReference type="Proteomes" id="UP000824782">
    <property type="component" value="Unassembled WGS sequence"/>
</dbReference>
<evidence type="ECO:0000313" key="2">
    <source>
        <dbReference type="Proteomes" id="UP000824782"/>
    </source>
</evidence>
<sequence length="95" mass="10377">MYDGKWILTGLLGIKSVKRKCSTMTASALEEQGLPLERNALAFCVISQYKCTARTGSRGTHVITSKAWVIAPRTELKGEQSGRIKAKDRCGMGDT</sequence>
<dbReference type="EMBL" id="WNYA01000010">
    <property type="protein sequence ID" value="KAG8554130.1"/>
    <property type="molecule type" value="Genomic_DNA"/>
</dbReference>
<gene>
    <name evidence="1" type="ORF">GDO81_003680</name>
</gene>
<reference evidence="1" key="1">
    <citation type="thesis" date="2020" institute="ProQuest LLC" country="789 East Eisenhower Parkway, Ann Arbor, MI, USA">
        <title>Comparative Genomics and Chromosome Evolution.</title>
        <authorList>
            <person name="Mudd A.B."/>
        </authorList>
    </citation>
    <scope>NUCLEOTIDE SEQUENCE</scope>
    <source>
        <strain evidence="1">237g6f4</strain>
        <tissue evidence="1">Blood</tissue>
    </source>
</reference>
<proteinExistence type="predicted"/>
<accession>A0AAV7A3T1</accession>
<organism evidence="1 2">
    <name type="scientific">Engystomops pustulosus</name>
    <name type="common">Tungara frog</name>
    <name type="synonym">Physalaemus pustulosus</name>
    <dbReference type="NCBI Taxonomy" id="76066"/>
    <lineage>
        <taxon>Eukaryota</taxon>
        <taxon>Metazoa</taxon>
        <taxon>Chordata</taxon>
        <taxon>Craniata</taxon>
        <taxon>Vertebrata</taxon>
        <taxon>Euteleostomi</taxon>
        <taxon>Amphibia</taxon>
        <taxon>Batrachia</taxon>
        <taxon>Anura</taxon>
        <taxon>Neobatrachia</taxon>
        <taxon>Hyloidea</taxon>
        <taxon>Leptodactylidae</taxon>
        <taxon>Leiuperinae</taxon>
        <taxon>Engystomops</taxon>
    </lineage>
</organism>
<protein>
    <submittedName>
        <fullName evidence="1">Uncharacterized protein</fullName>
    </submittedName>
</protein>